<dbReference type="EMBL" id="BAABCB010000002">
    <property type="protein sequence ID" value="GAA4240446.1"/>
    <property type="molecule type" value="Genomic_DNA"/>
</dbReference>
<feature type="domain" description="Secretion system C-terminal sorting" evidence="2">
    <location>
        <begin position="292"/>
        <end position="357"/>
    </location>
</feature>
<gene>
    <name evidence="3" type="ORF">GCM10022292_03100</name>
</gene>
<evidence type="ECO:0000256" key="1">
    <source>
        <dbReference type="ARBA" id="ARBA00022729"/>
    </source>
</evidence>
<sequence length="363" mass="38387">MFAQEVLSEDFEAGLTVPTGWTIEDLTTSGEIWTIETGGEAGGFTAPNTLLYESGLEGNYATMDSDGYGSEGGAENTTLTSPVFDASSITSATLTFDTVYNGNFGGLGEIEVYNGSAWVNVQTYATAIGSTPNTTITGSQLFDISEIAGVTNAQIRFVWTGNWSISWSIDNISVFQCTETAAPAVATTPLPADAATAIGITADGGLNFSWNDAGNAGDNYTLNIGTTNPPSQAIEGIENGVLITGLGLSTTYFWSIDITNCFGTTTSSVWSFTTDDQFLSIGEEVSLETLNVYPNPTSDVLNIKSSQDVDNVTVFNLLGQNVANFTKNEINNSSIDLSELSKGLYLVKISSGTKTKTLRVTKE</sequence>
<dbReference type="NCBIfam" id="TIGR04183">
    <property type="entry name" value="Por_Secre_tail"/>
    <property type="match status" value="1"/>
</dbReference>
<proteinExistence type="predicted"/>
<name>A0ABP8CKS3_9FLAO</name>
<evidence type="ECO:0000313" key="3">
    <source>
        <dbReference type="EMBL" id="GAA4240446.1"/>
    </source>
</evidence>
<dbReference type="Proteomes" id="UP001501682">
    <property type="component" value="Unassembled WGS sequence"/>
</dbReference>
<dbReference type="Pfam" id="PF18962">
    <property type="entry name" value="Por_Secre_tail"/>
    <property type="match status" value="1"/>
</dbReference>
<dbReference type="Gene3D" id="2.60.40.10">
    <property type="entry name" value="Immunoglobulins"/>
    <property type="match status" value="1"/>
</dbReference>
<protein>
    <recommendedName>
        <fullName evidence="2">Secretion system C-terminal sorting domain-containing protein</fullName>
    </recommendedName>
</protein>
<evidence type="ECO:0000259" key="2">
    <source>
        <dbReference type="Pfam" id="PF18962"/>
    </source>
</evidence>
<reference evidence="4" key="1">
    <citation type="journal article" date="2019" name="Int. J. Syst. Evol. Microbiol.">
        <title>The Global Catalogue of Microorganisms (GCM) 10K type strain sequencing project: providing services to taxonomists for standard genome sequencing and annotation.</title>
        <authorList>
            <consortium name="The Broad Institute Genomics Platform"/>
            <consortium name="The Broad Institute Genome Sequencing Center for Infectious Disease"/>
            <person name="Wu L."/>
            <person name="Ma J."/>
        </authorList>
    </citation>
    <scope>NUCLEOTIDE SEQUENCE [LARGE SCALE GENOMIC DNA]</scope>
    <source>
        <strain evidence="4">JCM 17633</strain>
    </source>
</reference>
<keyword evidence="1" id="KW-0732">Signal</keyword>
<evidence type="ECO:0000313" key="4">
    <source>
        <dbReference type="Proteomes" id="UP001501682"/>
    </source>
</evidence>
<dbReference type="InterPro" id="IPR026444">
    <property type="entry name" value="Secre_tail"/>
</dbReference>
<keyword evidence="4" id="KW-1185">Reference proteome</keyword>
<organism evidence="3 4">
    <name type="scientific">Winogradskyella damuponensis</name>
    <dbReference type="NCBI Taxonomy" id="943939"/>
    <lineage>
        <taxon>Bacteria</taxon>
        <taxon>Pseudomonadati</taxon>
        <taxon>Bacteroidota</taxon>
        <taxon>Flavobacteriia</taxon>
        <taxon>Flavobacteriales</taxon>
        <taxon>Flavobacteriaceae</taxon>
        <taxon>Winogradskyella</taxon>
    </lineage>
</organism>
<dbReference type="InterPro" id="IPR013783">
    <property type="entry name" value="Ig-like_fold"/>
</dbReference>
<comment type="caution">
    <text evidence="3">The sequence shown here is derived from an EMBL/GenBank/DDBJ whole genome shotgun (WGS) entry which is preliminary data.</text>
</comment>
<accession>A0ABP8CKS3</accession>